<evidence type="ECO:0000259" key="2">
    <source>
        <dbReference type="Pfam" id="PF14309"/>
    </source>
</evidence>
<feature type="compositionally biased region" description="Polar residues" evidence="1">
    <location>
        <begin position="268"/>
        <end position="301"/>
    </location>
</feature>
<dbReference type="EMBL" id="JAXQNO010000016">
    <property type="protein sequence ID" value="KAK4782610.1"/>
    <property type="molecule type" value="Genomic_DNA"/>
</dbReference>
<evidence type="ECO:0000313" key="4">
    <source>
        <dbReference type="EMBL" id="KAK4782610.1"/>
    </source>
</evidence>
<gene>
    <name evidence="4" type="ORF">SAY86_016712</name>
</gene>
<feature type="compositionally biased region" description="Basic and acidic residues" evidence="1">
    <location>
        <begin position="255"/>
        <end position="267"/>
    </location>
</feature>
<reference evidence="4 5" key="1">
    <citation type="journal article" date="2023" name="Hortic Res">
        <title>Pangenome of water caltrop reveals structural variations and asymmetric subgenome divergence after allopolyploidization.</title>
        <authorList>
            <person name="Zhang X."/>
            <person name="Chen Y."/>
            <person name="Wang L."/>
            <person name="Yuan Y."/>
            <person name="Fang M."/>
            <person name="Shi L."/>
            <person name="Lu R."/>
            <person name="Comes H.P."/>
            <person name="Ma Y."/>
            <person name="Chen Y."/>
            <person name="Huang G."/>
            <person name="Zhou Y."/>
            <person name="Zheng Z."/>
            <person name="Qiu Y."/>
        </authorList>
    </citation>
    <scope>NUCLEOTIDE SEQUENCE [LARGE SCALE GENOMIC DNA]</scope>
    <source>
        <strain evidence="4">F231</strain>
    </source>
</reference>
<feature type="compositionally biased region" description="Polar residues" evidence="1">
    <location>
        <begin position="361"/>
        <end position="392"/>
    </location>
</feature>
<evidence type="ECO:0000313" key="5">
    <source>
        <dbReference type="Proteomes" id="UP001346149"/>
    </source>
</evidence>
<dbReference type="Proteomes" id="UP001346149">
    <property type="component" value="Unassembled WGS sequence"/>
</dbReference>
<feature type="compositionally biased region" description="Polar residues" evidence="1">
    <location>
        <begin position="313"/>
        <end position="335"/>
    </location>
</feature>
<accession>A0AAN7LCQ8</accession>
<feature type="domain" description="DUF3741" evidence="3">
    <location>
        <begin position="82"/>
        <end position="109"/>
    </location>
</feature>
<dbReference type="Pfam" id="PF14309">
    <property type="entry name" value="DUF4378"/>
    <property type="match status" value="1"/>
</dbReference>
<comment type="caution">
    <text evidence="4">The sequence shown here is derived from an EMBL/GenBank/DDBJ whole genome shotgun (WGS) entry which is preliminary data.</text>
</comment>
<protein>
    <recommendedName>
        <fullName evidence="6">DUF4378 domain-containing protein</fullName>
    </recommendedName>
</protein>
<name>A0AAN7LCQ8_TRANT</name>
<sequence length="835" mass="92140">MVISRDFICQVPVWLPAIILKVCCMLVKSEYIVKYTIAESAKQGKAKLEMFPEPRLLQTNAAIEHSSPSSSRRIDWNCNSSSSSVSCNERGNHAPGVVARLMGLESMPTPNALKSCSTPAPNSNSIRGSQYYNKLEAFSRDTRIERFQTEVLPPRSAKPISVTHHKLLSPVKNPAFLPTKNAAHIMEAAARIIEASPKVPLGRIVLPNVTPSFPMRLQDLKLKLEAQQLPKKPRNFKIVNGKSNDRNLRGLGDAKTMKRDVESERGNTSRSWKSNSRSMFPSEQAKVNMQSEGRGQAFSRNHQSEREPKSSQRKTSMNRVNTNVLKQNNQKQNSLLDRYGSGSKASSGPNICAKKTRMVNKATTSTEPMSSLTVGTNNQRNLPSSSYSSHKNINPKKGVTSKEISLMQSISTTVLITNDERNVKSEIGADVISFTFTSPIKRCSEAYSPARTFSSINSFANGKSLTFSSPGGSAIGESSLSTLLEQKLRELKDRIECYITDASLSSTSSLKEEDSLSTCASSIQDSESALDHLRSATARHDVEERKKLGAFDSSLKVHGRQKCQLQVIEAMEARSVTSSKSRKDVDYQLPGISNLEAISAAGSSPESTVTCSGEEEPLDLHSAVEFFAAEDNSAELSNTVSSSPFANIRENYVGQALLLDGTNFDQSNNWEIDYIRAIICEAELMLEICLSTHPSEIINPSLFDDLERHGSRASSNNREEEARKLRRKFLFDFVGECLVLKCRDLVMGAPKGWARCMELLRRKSLLVEEIHGELSGGNCVGDMTVDILVDEDMSSKYGKWVDFRGEELEEGADIGQGILSSLLDELVEEFLVLSC</sequence>
<feature type="domain" description="DUF4378" evidence="2">
    <location>
        <begin position="671"/>
        <end position="825"/>
    </location>
</feature>
<dbReference type="AlphaFoldDB" id="A0AAN7LCQ8"/>
<feature type="region of interest" description="Disordered" evidence="1">
    <location>
        <begin position="239"/>
        <end position="395"/>
    </location>
</feature>
<dbReference type="PANTHER" id="PTHR21726:SF57">
    <property type="entry name" value="SERINE-RICH ADHESIN FOR PLATELETS-LIKE PROTEIN"/>
    <property type="match status" value="1"/>
</dbReference>
<dbReference type="InterPro" id="IPR025486">
    <property type="entry name" value="DUF4378"/>
</dbReference>
<evidence type="ECO:0000259" key="3">
    <source>
        <dbReference type="Pfam" id="PF14383"/>
    </source>
</evidence>
<proteinExistence type="predicted"/>
<dbReference type="PANTHER" id="PTHR21726">
    <property type="entry name" value="PHOSPHATIDYLINOSITOL N-ACETYLGLUCOSAMINYLTRANSFERASE SUBUNIT P DOWN SYNDROME CRITICAL REGION PROTEIN 5 -RELATED"/>
    <property type="match status" value="1"/>
</dbReference>
<dbReference type="Pfam" id="PF14383">
    <property type="entry name" value="VARLMGL"/>
    <property type="match status" value="1"/>
</dbReference>
<evidence type="ECO:0008006" key="6">
    <source>
        <dbReference type="Google" id="ProtNLM"/>
    </source>
</evidence>
<organism evidence="4 5">
    <name type="scientific">Trapa natans</name>
    <name type="common">Water chestnut</name>
    <dbReference type="NCBI Taxonomy" id="22666"/>
    <lineage>
        <taxon>Eukaryota</taxon>
        <taxon>Viridiplantae</taxon>
        <taxon>Streptophyta</taxon>
        <taxon>Embryophyta</taxon>
        <taxon>Tracheophyta</taxon>
        <taxon>Spermatophyta</taxon>
        <taxon>Magnoliopsida</taxon>
        <taxon>eudicotyledons</taxon>
        <taxon>Gunneridae</taxon>
        <taxon>Pentapetalae</taxon>
        <taxon>rosids</taxon>
        <taxon>malvids</taxon>
        <taxon>Myrtales</taxon>
        <taxon>Lythraceae</taxon>
        <taxon>Trapa</taxon>
    </lineage>
</organism>
<evidence type="ECO:0000256" key="1">
    <source>
        <dbReference type="SAM" id="MobiDB-lite"/>
    </source>
</evidence>
<keyword evidence="5" id="KW-1185">Reference proteome</keyword>
<dbReference type="InterPro" id="IPR032795">
    <property type="entry name" value="DUF3741-assoc"/>
</dbReference>